<dbReference type="RefSeq" id="WP_256425153.1">
    <property type="nucleotide sequence ID" value="NZ_JANHEB010000059.1"/>
</dbReference>
<proteinExistence type="predicted"/>
<dbReference type="Proteomes" id="UP001204643">
    <property type="component" value="Unassembled WGS sequence"/>
</dbReference>
<evidence type="ECO:0000313" key="3">
    <source>
        <dbReference type="Proteomes" id="UP001204643"/>
    </source>
</evidence>
<evidence type="ECO:0000313" key="2">
    <source>
        <dbReference type="EMBL" id="MCQ6289177.1"/>
    </source>
</evidence>
<dbReference type="EMBL" id="JANHEB010000157">
    <property type="protein sequence ID" value="MCQ6289177.1"/>
    <property type="molecule type" value="Genomic_DNA"/>
</dbReference>
<accession>A0AAW5L4I3</accession>
<comment type="caution">
    <text evidence="2">The sequence shown here is derived from an EMBL/GenBank/DDBJ whole genome shotgun (WGS) entry which is preliminary data.</text>
</comment>
<reference evidence="2" key="1">
    <citation type="submission" date="2022-07" db="EMBL/GenBank/DDBJ databases">
        <title>Identification and characterization of Bacillus thuringiensis and other Bacillus cereus group isolates from spinach by whole genome sequencing.</title>
        <authorList>
            <person name="Zao X."/>
            <person name="Zervas A."/>
            <person name="Hendriks M."/>
            <person name="Rajkovic A."/>
            <person name="Van Overbeek L."/>
            <person name="Hendriksen N.B."/>
            <person name="Uyttendaele M."/>
        </authorList>
    </citation>
    <scope>NUCLEOTIDE SEQUENCE</scope>
    <source>
        <strain evidence="2">781001F-1</strain>
    </source>
</reference>
<organism evidence="2 3">
    <name type="scientific">Bacillus cereus</name>
    <dbReference type="NCBI Taxonomy" id="1396"/>
    <lineage>
        <taxon>Bacteria</taxon>
        <taxon>Bacillati</taxon>
        <taxon>Bacillota</taxon>
        <taxon>Bacilli</taxon>
        <taxon>Bacillales</taxon>
        <taxon>Bacillaceae</taxon>
        <taxon>Bacillus</taxon>
        <taxon>Bacillus cereus group</taxon>
    </lineage>
</organism>
<dbReference type="EMBL" id="JANHEB010000059">
    <property type="protein sequence ID" value="MCQ6288134.1"/>
    <property type="molecule type" value="Genomic_DNA"/>
</dbReference>
<evidence type="ECO:0000313" key="1">
    <source>
        <dbReference type="EMBL" id="MCQ6288134.1"/>
    </source>
</evidence>
<evidence type="ECO:0008006" key="4">
    <source>
        <dbReference type="Google" id="ProtNLM"/>
    </source>
</evidence>
<dbReference type="AlphaFoldDB" id="A0AAW5L4I3"/>
<sequence length="95" mass="11488">MIPMRDVYPVKYYSTEGFVERKIEINEEDLQQIIEDYLDRHVDFDFDEIEVVNNRPMNIWLYAKCRKYVDDENPEEDETIFEAEVEIPGEYDGNL</sequence>
<name>A0AAW5L4I3_BACCE</name>
<gene>
    <name evidence="1" type="ORF">NPM19_26225</name>
    <name evidence="2" type="ORF">NPM19_31965</name>
</gene>
<protein>
    <recommendedName>
        <fullName evidence="4">Phage protein</fullName>
    </recommendedName>
</protein>